<feature type="transmembrane region" description="Helical" evidence="1">
    <location>
        <begin position="356"/>
        <end position="377"/>
    </location>
</feature>
<feature type="transmembrane region" description="Helical" evidence="1">
    <location>
        <begin position="258"/>
        <end position="277"/>
    </location>
</feature>
<keyword evidence="1" id="KW-0472">Membrane</keyword>
<feature type="transmembrane region" description="Helical" evidence="1">
    <location>
        <begin position="305"/>
        <end position="322"/>
    </location>
</feature>
<evidence type="ECO:0000256" key="1">
    <source>
        <dbReference type="SAM" id="Phobius"/>
    </source>
</evidence>
<feature type="transmembrane region" description="Helical" evidence="1">
    <location>
        <begin position="36"/>
        <end position="54"/>
    </location>
</feature>
<organism evidence="2">
    <name type="scientific">uncultured Chthoniobacterales bacterium</name>
    <dbReference type="NCBI Taxonomy" id="1836801"/>
    <lineage>
        <taxon>Bacteria</taxon>
        <taxon>Pseudomonadati</taxon>
        <taxon>Verrucomicrobiota</taxon>
        <taxon>Spartobacteria</taxon>
        <taxon>Chthoniobacterales</taxon>
        <taxon>environmental samples</taxon>
    </lineage>
</organism>
<dbReference type="InterPro" id="IPR009978">
    <property type="entry name" value="Na_H_antiport_3"/>
</dbReference>
<protein>
    <submittedName>
        <fullName evidence="2">Putative membrane protein</fullName>
    </submittedName>
</protein>
<feature type="transmembrane region" description="Helical" evidence="1">
    <location>
        <begin position="328"/>
        <end position="344"/>
    </location>
</feature>
<keyword evidence="1" id="KW-1133">Transmembrane helix</keyword>
<feature type="transmembrane region" description="Helical" evidence="1">
    <location>
        <begin position="96"/>
        <end position="118"/>
    </location>
</feature>
<feature type="transmembrane region" description="Helical" evidence="1">
    <location>
        <begin position="139"/>
        <end position="160"/>
    </location>
</feature>
<accession>A0A6J4IWB6</accession>
<feature type="transmembrane region" description="Helical" evidence="1">
    <location>
        <begin position="459"/>
        <end position="479"/>
    </location>
</feature>
<proteinExistence type="predicted"/>
<keyword evidence="1" id="KW-0812">Transmembrane</keyword>
<feature type="transmembrane region" description="Helical" evidence="1">
    <location>
        <begin position="215"/>
        <end position="238"/>
    </location>
</feature>
<evidence type="ECO:0000313" key="2">
    <source>
        <dbReference type="EMBL" id="CAA9261763.1"/>
    </source>
</evidence>
<reference evidence="2" key="1">
    <citation type="submission" date="2020-02" db="EMBL/GenBank/DDBJ databases">
        <authorList>
            <person name="Meier V. D."/>
        </authorList>
    </citation>
    <scope>NUCLEOTIDE SEQUENCE</scope>
    <source>
        <strain evidence="2">AVDCRST_MAG42</strain>
    </source>
</reference>
<dbReference type="Pfam" id="PF07399">
    <property type="entry name" value="Na_H_antiport_3"/>
    <property type="match status" value="1"/>
</dbReference>
<dbReference type="EMBL" id="CADCTA010000097">
    <property type="protein sequence ID" value="CAA9261763.1"/>
    <property type="molecule type" value="Genomic_DNA"/>
</dbReference>
<sequence length="480" mass="53148">MEPKPPSFPRPLDQYGDAGMTGVFEIIRHRAATEPFNVIATLIFFLAIIHTFLAKRFMTLSHKWRDEHKEKIRKRGRLPRDGQKESVSFKAELMHFLGEIEAIFGIWVVPLLIAVTVFRGWPAAEQYVSGAVNFTEPMFVVVIMTIASTRPVLCAAEWFMSLLASMGKRKPAAWWLSILTVGPLLGSFITEPAAMTICALLLAQHFYDLKPSRKFRYATLGLLFVNISVGGTLTHFAAPPVLMVASRWNWDTPFMLTHFGWKAALGIMIANAIYFAIFRREFKTLHHPPPPNNLPDNWSDRTDPVPLSVIGVHLFFLAWTVFTAHYPSLFIGGFLFFLAYTAATEHHQNPISLKPALLVGFFLAGLVVHGGLQGWWISPVLQSMTEVPLMFAGMSLTAFNDNAAITYLASLVPNFSESLKYAVMAGAVAGGGLTVIANAPNPAGQSILSSYFSDGVSALWLLLGALIPTAVMMTIFLVFR</sequence>
<gene>
    <name evidence="2" type="ORF">AVDCRST_MAG42-3008</name>
</gene>
<dbReference type="AlphaFoldDB" id="A0A6J4IWB6"/>
<feature type="transmembrane region" description="Helical" evidence="1">
    <location>
        <begin position="172"/>
        <end position="203"/>
    </location>
</feature>
<name>A0A6J4IWB6_9BACT</name>
<feature type="transmembrane region" description="Helical" evidence="1">
    <location>
        <begin position="389"/>
        <end position="409"/>
    </location>
</feature>
<feature type="transmembrane region" description="Helical" evidence="1">
    <location>
        <begin position="421"/>
        <end position="439"/>
    </location>
</feature>